<proteinExistence type="inferred from homology"/>
<organism evidence="4">
    <name type="scientific">freshwater metagenome</name>
    <dbReference type="NCBI Taxonomy" id="449393"/>
    <lineage>
        <taxon>unclassified sequences</taxon>
        <taxon>metagenomes</taxon>
        <taxon>ecological metagenomes</taxon>
    </lineage>
</organism>
<evidence type="ECO:0000259" key="3">
    <source>
        <dbReference type="Pfam" id="PF17853"/>
    </source>
</evidence>
<gene>
    <name evidence="4" type="ORF">UFOPK2593_01092</name>
    <name evidence="5" type="ORF">UFOPK3492_01096</name>
</gene>
<comment type="similarity">
    <text evidence="1">Belongs to the CdaR family.</text>
</comment>
<evidence type="ECO:0000259" key="2">
    <source>
        <dbReference type="Pfam" id="PF13556"/>
    </source>
</evidence>
<name>A0A6J6QCG5_9ZZZZ</name>
<dbReference type="InterPro" id="IPR051448">
    <property type="entry name" value="CdaR-like_regulators"/>
</dbReference>
<evidence type="ECO:0000256" key="1">
    <source>
        <dbReference type="ARBA" id="ARBA00006754"/>
    </source>
</evidence>
<dbReference type="InterPro" id="IPR041522">
    <property type="entry name" value="CdaR_GGDEF"/>
</dbReference>
<dbReference type="InterPro" id="IPR042070">
    <property type="entry name" value="PucR_C-HTH_sf"/>
</dbReference>
<dbReference type="Gene3D" id="1.10.10.2840">
    <property type="entry name" value="PucR C-terminal helix-turn-helix domain"/>
    <property type="match status" value="1"/>
</dbReference>
<dbReference type="AlphaFoldDB" id="A0A6J6QCG5"/>
<feature type="domain" description="PucR C-terminal helix-turn-helix" evidence="2">
    <location>
        <begin position="329"/>
        <end position="385"/>
    </location>
</feature>
<accession>A0A6J6QCG5</accession>
<sequence>MLSPKPRCLYVATMGSPQRAKSPLPSLQSGDLATVAISRMESELSWYSHLSADDRSWVNLVAQKGIANFVEWLEDPRKKKKVSSDVFGSAPQALTRSINLEQTVELVRLTISVVEEFAASLENARDIQLGVLEYSREIAFATALVYARAAEARGGWDARLEALVVDGVLRGEVDASLLSRANALGWQGKTPVSVIVGNRPEDDISRATEAMRRYAKHAQLDVMAGVVGQRLVAIVGGTHDPMGAARHFANVYAPGPVIAGHIVDSLDQCHFSAQAALSGFDSANAWPGAPRPVSSNDLLPERALGGDDAARELLISKIFKPLVETGGELIETIDALVTYGGIEPASRALFVHANTVRYRMRKITEVSDYSPMEPRELFVLNIALSIGRLGERH</sequence>
<dbReference type="PANTHER" id="PTHR33744">
    <property type="entry name" value="CARBOHYDRATE DIACID REGULATOR"/>
    <property type="match status" value="1"/>
</dbReference>
<evidence type="ECO:0000313" key="4">
    <source>
        <dbReference type="EMBL" id="CAB4709531.1"/>
    </source>
</evidence>
<reference evidence="4" key="1">
    <citation type="submission" date="2020-05" db="EMBL/GenBank/DDBJ databases">
        <authorList>
            <person name="Chiriac C."/>
            <person name="Salcher M."/>
            <person name="Ghai R."/>
            <person name="Kavagutti S V."/>
        </authorList>
    </citation>
    <scope>NUCLEOTIDE SEQUENCE</scope>
</reference>
<dbReference type="EMBL" id="CAFBMD010000099">
    <property type="protein sequence ID" value="CAB4904089.1"/>
    <property type="molecule type" value="Genomic_DNA"/>
</dbReference>
<protein>
    <submittedName>
        <fullName evidence="4">Unannotated protein</fullName>
    </submittedName>
</protein>
<dbReference type="EMBL" id="CAEZXW010000076">
    <property type="protein sequence ID" value="CAB4709531.1"/>
    <property type="molecule type" value="Genomic_DNA"/>
</dbReference>
<dbReference type="InterPro" id="IPR025736">
    <property type="entry name" value="PucR_C-HTH_dom"/>
</dbReference>
<dbReference type="PANTHER" id="PTHR33744:SF7">
    <property type="entry name" value="PUCR FAMILY TRANSCRIPTIONAL REGULATOR"/>
    <property type="match status" value="1"/>
</dbReference>
<feature type="domain" description="CdaR GGDEF-like" evidence="3">
    <location>
        <begin position="171"/>
        <end position="277"/>
    </location>
</feature>
<evidence type="ECO:0000313" key="5">
    <source>
        <dbReference type="EMBL" id="CAB4904089.1"/>
    </source>
</evidence>
<dbReference type="Pfam" id="PF13556">
    <property type="entry name" value="HTH_30"/>
    <property type="match status" value="1"/>
</dbReference>
<dbReference type="Pfam" id="PF17853">
    <property type="entry name" value="GGDEF_2"/>
    <property type="match status" value="1"/>
</dbReference>